<keyword evidence="1 2" id="KW-0430">Lectin</keyword>
<dbReference type="InterPro" id="IPR044156">
    <property type="entry name" value="Galectin-like"/>
</dbReference>
<dbReference type="SUPFAM" id="SSF49899">
    <property type="entry name" value="Concanavalin A-like lectins/glucanases"/>
    <property type="match status" value="2"/>
</dbReference>
<keyword evidence="4" id="KW-1185">Reference proteome</keyword>
<dbReference type="GeneID" id="106818614"/>
<dbReference type="InterPro" id="IPR001079">
    <property type="entry name" value="Galectin_CRD"/>
</dbReference>
<organism evidence="4 5">
    <name type="scientific">Priapulus caudatus</name>
    <name type="common">Priapulid worm</name>
    <dbReference type="NCBI Taxonomy" id="37621"/>
    <lineage>
        <taxon>Eukaryota</taxon>
        <taxon>Metazoa</taxon>
        <taxon>Ecdysozoa</taxon>
        <taxon>Scalidophora</taxon>
        <taxon>Priapulida</taxon>
        <taxon>Priapulimorpha</taxon>
        <taxon>Priapulimorphida</taxon>
        <taxon>Priapulidae</taxon>
        <taxon>Priapulus</taxon>
    </lineage>
</organism>
<evidence type="ECO:0000313" key="4">
    <source>
        <dbReference type="Proteomes" id="UP000695022"/>
    </source>
</evidence>
<evidence type="ECO:0000256" key="1">
    <source>
        <dbReference type="ARBA" id="ARBA00022734"/>
    </source>
</evidence>
<accession>A0ABM1F2X2</accession>
<evidence type="ECO:0000259" key="3">
    <source>
        <dbReference type="PROSITE" id="PS51304"/>
    </source>
</evidence>
<dbReference type="InterPro" id="IPR013320">
    <property type="entry name" value="ConA-like_dom_sf"/>
</dbReference>
<evidence type="ECO:0000313" key="5">
    <source>
        <dbReference type="RefSeq" id="XP_014678793.1"/>
    </source>
</evidence>
<dbReference type="PANTHER" id="PTHR11346">
    <property type="entry name" value="GALECTIN"/>
    <property type="match status" value="1"/>
</dbReference>
<reference evidence="5" key="1">
    <citation type="submission" date="2025-08" db="UniProtKB">
        <authorList>
            <consortium name="RefSeq"/>
        </authorList>
    </citation>
    <scope>IDENTIFICATION</scope>
</reference>
<proteinExistence type="predicted"/>
<dbReference type="RefSeq" id="XP_014678793.1">
    <property type="nucleotide sequence ID" value="XM_014823307.1"/>
</dbReference>
<gene>
    <name evidence="5" type="primary">LOC106818614</name>
</gene>
<feature type="domain" description="Galectin" evidence="3">
    <location>
        <begin position="151"/>
        <end position="289"/>
    </location>
</feature>
<dbReference type="Gene3D" id="2.60.120.200">
    <property type="match status" value="2"/>
</dbReference>
<name>A0ABM1F2X2_PRICU</name>
<dbReference type="SMART" id="SM00276">
    <property type="entry name" value="GLECT"/>
    <property type="match status" value="2"/>
</dbReference>
<dbReference type="PANTHER" id="PTHR11346:SF176">
    <property type="entry name" value="32 KDA BETA-GALACTOSIDE-BINDING LECTIN LEC-3"/>
    <property type="match status" value="1"/>
</dbReference>
<dbReference type="CDD" id="cd00070">
    <property type="entry name" value="GLECT"/>
    <property type="match status" value="2"/>
</dbReference>
<protein>
    <recommendedName>
        <fullName evidence="2">Galectin</fullName>
    </recommendedName>
</protein>
<sequence>MIHIQAVPIPSAKTFKIELCCGPTPFPGCDVALSMNAHFFPPGNCQFTLTTYRNKQWVANVRGSSFPFSAGAAFEMIILIEPGNYKIAVNGIHFAGFKHVIPFSAVTDLTIEGEIIINSVRFQVQPAPQPQVVYPPMLQSNDKFRDRPVPYVKAIPGGLRAGMTFKVSAYPLQTANDKLAVSFLCGSHLGKSDIAFTFSPRFKRPLHIIRNYRVNGTWGDQDRTNYGDHDFPFPRGVLFDLVIKCHADKFRVTCNGKHLMNCPCRVMPLQRIVNLAIIGEVCIQNVRIQ</sequence>
<evidence type="ECO:0000256" key="2">
    <source>
        <dbReference type="RuleBase" id="RU102079"/>
    </source>
</evidence>
<dbReference type="SMART" id="SM00908">
    <property type="entry name" value="Gal-bind_lectin"/>
    <property type="match status" value="2"/>
</dbReference>
<feature type="domain" description="Galectin" evidence="3">
    <location>
        <begin position="1"/>
        <end position="123"/>
    </location>
</feature>
<dbReference type="PROSITE" id="PS51304">
    <property type="entry name" value="GALECTIN"/>
    <property type="match status" value="2"/>
</dbReference>
<dbReference type="Pfam" id="PF00337">
    <property type="entry name" value="Gal-bind_lectin"/>
    <property type="match status" value="2"/>
</dbReference>
<dbReference type="Proteomes" id="UP000695022">
    <property type="component" value="Unplaced"/>
</dbReference>